<evidence type="ECO:0000313" key="2">
    <source>
        <dbReference type="EMBL" id="QBD75005.1"/>
    </source>
</evidence>
<dbReference type="EMBL" id="CP035758">
    <property type="protein sequence ID" value="QBD75005.1"/>
    <property type="molecule type" value="Genomic_DNA"/>
</dbReference>
<dbReference type="GO" id="GO:0008168">
    <property type="term" value="F:methyltransferase activity"/>
    <property type="evidence" value="ECO:0007669"/>
    <property type="project" value="UniProtKB-KW"/>
</dbReference>
<evidence type="ECO:0000313" key="3">
    <source>
        <dbReference type="Proteomes" id="UP000290365"/>
    </source>
</evidence>
<accession>A0A4P6JIU2</accession>
<dbReference type="CDD" id="cd02440">
    <property type="entry name" value="AdoMet_MTases"/>
    <property type="match status" value="1"/>
</dbReference>
<dbReference type="InterPro" id="IPR029063">
    <property type="entry name" value="SAM-dependent_MTases_sf"/>
</dbReference>
<protein>
    <submittedName>
        <fullName evidence="2">Class I SAM-dependent methyltransferase</fullName>
    </submittedName>
</protein>
<gene>
    <name evidence="2" type="ORF">EPA93_02945</name>
</gene>
<dbReference type="GO" id="GO:0032259">
    <property type="term" value="P:methylation"/>
    <property type="evidence" value="ECO:0007669"/>
    <property type="project" value="UniProtKB-KW"/>
</dbReference>
<dbReference type="AlphaFoldDB" id="A0A4P6JIU2"/>
<keyword evidence="2" id="KW-0489">Methyltransferase</keyword>
<dbReference type="PANTHER" id="PTHR43591:SF24">
    <property type="entry name" value="2-METHOXY-6-POLYPRENYL-1,4-BENZOQUINOL METHYLASE, MITOCHONDRIAL"/>
    <property type="match status" value="1"/>
</dbReference>
<feature type="domain" description="Methyltransferase" evidence="1">
    <location>
        <begin position="57"/>
        <end position="157"/>
    </location>
</feature>
<dbReference type="Gene3D" id="3.40.50.150">
    <property type="entry name" value="Vaccinia Virus protein VP39"/>
    <property type="match status" value="1"/>
</dbReference>
<proteinExistence type="predicted"/>
<organism evidence="2 3">
    <name type="scientific">Ktedonosporobacter rubrisoli</name>
    <dbReference type="NCBI Taxonomy" id="2509675"/>
    <lineage>
        <taxon>Bacteria</taxon>
        <taxon>Bacillati</taxon>
        <taxon>Chloroflexota</taxon>
        <taxon>Ktedonobacteria</taxon>
        <taxon>Ktedonobacterales</taxon>
        <taxon>Ktedonosporobacteraceae</taxon>
        <taxon>Ktedonosporobacter</taxon>
    </lineage>
</organism>
<dbReference type="Pfam" id="PF13649">
    <property type="entry name" value="Methyltransf_25"/>
    <property type="match status" value="1"/>
</dbReference>
<dbReference type="PANTHER" id="PTHR43591">
    <property type="entry name" value="METHYLTRANSFERASE"/>
    <property type="match status" value="1"/>
</dbReference>
<evidence type="ECO:0000259" key="1">
    <source>
        <dbReference type="Pfam" id="PF13649"/>
    </source>
</evidence>
<dbReference type="InterPro" id="IPR041698">
    <property type="entry name" value="Methyltransf_25"/>
</dbReference>
<keyword evidence="3" id="KW-1185">Reference proteome</keyword>
<dbReference type="RefSeq" id="WP_129885604.1">
    <property type="nucleotide sequence ID" value="NZ_CP035758.1"/>
</dbReference>
<name>A0A4P6JIU2_KTERU</name>
<dbReference type="Proteomes" id="UP000290365">
    <property type="component" value="Chromosome"/>
</dbReference>
<dbReference type="SUPFAM" id="SSF53335">
    <property type="entry name" value="S-adenosyl-L-methionine-dependent methyltransferases"/>
    <property type="match status" value="1"/>
</dbReference>
<dbReference type="OrthoDB" id="162577at2"/>
<keyword evidence="2" id="KW-0808">Transferase</keyword>
<dbReference type="KEGG" id="kbs:EPA93_02945"/>
<reference evidence="2 3" key="1">
    <citation type="submission" date="2019-01" db="EMBL/GenBank/DDBJ databases">
        <title>Ktedonosporobacter rubrisoli SCAWS-G2.</title>
        <authorList>
            <person name="Huang Y."/>
            <person name="Yan B."/>
        </authorList>
    </citation>
    <scope>NUCLEOTIDE SEQUENCE [LARGE SCALE GENOMIC DNA]</scope>
    <source>
        <strain evidence="2 3">SCAWS-G2</strain>
    </source>
</reference>
<sequence>MPTPFETPPNEQPSTYVVQDRSNQQELERLQIQDQLVTTAMGGVLPEQADPEKFRRILDIGCGPGGWLIETARTYPGISTLVGVDASQSIITAARTKAQAQGLAARVEFHVQDALRMLEFPTSYFDLVNLRFGQSWIRTWDWPRMLSEMQRVCRPGGIVRIVEGELAAENNSPALTRFCQHMVEAFFQAGHLFSQESASVANHLPDLLSRYGCLHVQSHKYSPEFRAGTSAAEAYREDIRFLVYTLRPFLQKRGCLPADYETLSQQVLADLKEPTFQIHGHLFIVWGQAPERG</sequence>